<feature type="compositionally biased region" description="Low complexity" evidence="1">
    <location>
        <begin position="437"/>
        <end position="447"/>
    </location>
</feature>
<comment type="caution">
    <text evidence="3">The sequence shown here is derived from an EMBL/GenBank/DDBJ whole genome shotgun (WGS) entry which is preliminary data.</text>
</comment>
<feature type="compositionally biased region" description="Low complexity" evidence="1">
    <location>
        <begin position="1584"/>
        <end position="1604"/>
    </location>
</feature>
<feature type="compositionally biased region" description="Low complexity" evidence="1">
    <location>
        <begin position="1696"/>
        <end position="1727"/>
    </location>
</feature>
<feature type="compositionally biased region" description="Basic and acidic residues" evidence="1">
    <location>
        <begin position="199"/>
        <end position="209"/>
    </location>
</feature>
<feature type="compositionally biased region" description="Basic and acidic residues" evidence="1">
    <location>
        <begin position="463"/>
        <end position="480"/>
    </location>
</feature>
<feature type="compositionally biased region" description="Basic and acidic residues" evidence="1">
    <location>
        <begin position="1834"/>
        <end position="1848"/>
    </location>
</feature>
<feature type="region of interest" description="Disordered" evidence="1">
    <location>
        <begin position="835"/>
        <end position="877"/>
    </location>
</feature>
<feature type="compositionally biased region" description="Low complexity" evidence="1">
    <location>
        <begin position="1678"/>
        <end position="1689"/>
    </location>
</feature>
<feature type="compositionally biased region" description="Polar residues" evidence="1">
    <location>
        <begin position="1317"/>
        <end position="1336"/>
    </location>
</feature>
<dbReference type="PANTHER" id="PTHR21603:SF17">
    <property type="entry name" value="PROLIFERATION MARKER PROTEIN KI-67"/>
    <property type="match status" value="1"/>
</dbReference>
<feature type="region of interest" description="Disordered" evidence="1">
    <location>
        <begin position="199"/>
        <end position="298"/>
    </location>
</feature>
<dbReference type="PROSITE" id="PS50006">
    <property type="entry name" value="FHA_DOMAIN"/>
    <property type="match status" value="1"/>
</dbReference>
<dbReference type="EMBL" id="JARGEI010000018">
    <property type="protein sequence ID" value="KAJ8715345.1"/>
    <property type="molecule type" value="Genomic_DNA"/>
</dbReference>
<feature type="compositionally biased region" description="Polar residues" evidence="1">
    <location>
        <begin position="608"/>
        <end position="624"/>
    </location>
</feature>
<feature type="compositionally biased region" description="Low complexity" evidence="1">
    <location>
        <begin position="341"/>
        <end position="353"/>
    </location>
</feature>
<evidence type="ECO:0000313" key="4">
    <source>
        <dbReference type="Proteomes" id="UP001231518"/>
    </source>
</evidence>
<feature type="region of interest" description="Disordered" evidence="1">
    <location>
        <begin position="1317"/>
        <end position="1394"/>
    </location>
</feature>
<feature type="compositionally biased region" description="Low complexity" evidence="1">
    <location>
        <begin position="1370"/>
        <end position="1379"/>
    </location>
</feature>
<dbReference type="GO" id="GO:0007088">
    <property type="term" value="P:regulation of mitotic nuclear division"/>
    <property type="evidence" value="ECO:0007669"/>
    <property type="project" value="TreeGrafter"/>
</dbReference>
<feature type="region of interest" description="Disordered" evidence="1">
    <location>
        <begin position="954"/>
        <end position="979"/>
    </location>
</feature>
<evidence type="ECO:0000259" key="2">
    <source>
        <dbReference type="PROSITE" id="PS50006"/>
    </source>
</evidence>
<feature type="region of interest" description="Disordered" evidence="1">
    <location>
        <begin position="640"/>
        <end position="823"/>
    </location>
</feature>
<evidence type="ECO:0000313" key="3">
    <source>
        <dbReference type="EMBL" id="KAJ8715345.1"/>
    </source>
</evidence>
<dbReference type="SUPFAM" id="SSF49879">
    <property type="entry name" value="SMAD/FHA domain"/>
    <property type="match status" value="1"/>
</dbReference>
<feature type="compositionally biased region" description="Polar residues" evidence="1">
    <location>
        <begin position="706"/>
        <end position="718"/>
    </location>
</feature>
<dbReference type="CDD" id="cd22673">
    <property type="entry name" value="FHA_Ki67"/>
    <property type="match status" value="1"/>
</dbReference>
<protein>
    <recommendedName>
        <fullName evidence="2">FHA domain-containing protein</fullName>
    </recommendedName>
</protein>
<keyword evidence="4" id="KW-1185">Reference proteome</keyword>
<feature type="compositionally biased region" description="Low complexity" evidence="1">
    <location>
        <begin position="1551"/>
        <end position="1574"/>
    </location>
</feature>
<feature type="compositionally biased region" description="Low complexity" evidence="1">
    <location>
        <begin position="691"/>
        <end position="705"/>
    </location>
</feature>
<feature type="compositionally biased region" description="Low complexity" evidence="1">
    <location>
        <begin position="1624"/>
        <end position="1639"/>
    </location>
</feature>
<dbReference type="PANTHER" id="PTHR21603">
    <property type="entry name" value="ANTIGEN KI-67-LIKE PROTEIN"/>
    <property type="match status" value="1"/>
</dbReference>
<dbReference type="GO" id="GO:0005694">
    <property type="term" value="C:chromosome"/>
    <property type="evidence" value="ECO:0007669"/>
    <property type="project" value="TreeGrafter"/>
</dbReference>
<dbReference type="GO" id="GO:0051983">
    <property type="term" value="P:regulation of chromosome segregation"/>
    <property type="evidence" value="ECO:0007669"/>
    <property type="project" value="TreeGrafter"/>
</dbReference>
<dbReference type="InterPro" id="IPR000253">
    <property type="entry name" value="FHA_dom"/>
</dbReference>
<feature type="compositionally biased region" description="Polar residues" evidence="1">
    <location>
        <begin position="409"/>
        <end position="424"/>
    </location>
</feature>
<feature type="compositionally biased region" description="Polar residues" evidence="1">
    <location>
        <begin position="1476"/>
        <end position="1495"/>
    </location>
</feature>
<feature type="compositionally biased region" description="Polar residues" evidence="1">
    <location>
        <begin position="643"/>
        <end position="684"/>
    </location>
</feature>
<sequence>MEWRFTRAFDTRCESEMDDAIICEKSDSVMSGGRLVVLDRAGRDVKRYPLAEGLATLGSDPACDIRIMLSTVSPHHATVVVHTNQTVIRNVCADETLVNGRPVSVAALRHGDVISIGGRHLRWEYSEPGAARPQAPEPALYVPVRRLRGARRASGPAREVPARARGDPQLRLQLELAHRASMPGNAGGKQVAIVQPQRRDTSDLLDKNPPRTPQQANKRARTSKSELDTSVSESEPVQSARKSRVSPAAPPPLQSTTKATLWIESRKSSPRKSKHSPAHDAVLRARRNTGPARKTTPLRLTVLKRAQSAQKPRVTKIEGPLKIDHTKQAAIRLMTGHTPKSKSSSPSFVVKKPSPVRRTPRARNSRATPANTPRTPANTRASAATPSDTRTTLSDSRSTVATPGDTRATPGNTSSRRSGANRTVTILEITDSDGRNSSVRTSTTSRRSSPKKSLGSTSPRKSSLKDPSAKRGSRKTESIKFDLSNLESQLQDSDAMTSRSDSWAWGGGDASESDVALHYSPSPPSARRALHSRAARLLQSSLGAALPASPAPPASPARRSAPPTPPTPPSARSGRGSRSSLLVQSALRGASTSYERRATKSLTERTRNTPTPDTRHTASPSRNALESYSIVDLVSIDTDESARSPSVYNSADSTASTTFGTPQTASGRKTRSTIEPTLLGSSTPYVKGRPSTTRSRSSSNLQNLSKTSVNDTQSTIRNSKSRRSKSVSTPENTEDVKKHISVNSTRISRASRSRSRLNDSELLLLDDDDDSPRTSKRVSTASKSARFSARTANDTELTPTHSPAQENGTCTPENTHSPEEASTPVLSIQSLLDYSQSSLASRKPTKKGRPSFNTKRKTIGGASGPKTRVSATSKSLSFSARKTRLRLSSESVEALNKNDDGEIVTPKSAVKLVPEGVKNKHSTAKKPQSKRSIIDDLNESDIVKQLFSSPVKRKLSQSMTEFSRRQLLDDDAPPGKRRARHTLAAARTPDASLLDHTDSYTPEMFVSPISTPTRSPSLDGVKRMFAKTTPENDLRNVRGVKALLRTPRPRRSIKNDLTNVSGVKNIFAKSPKNRLSDVRVKAVFVPSPRNDLRRVTGVKSLFQGAKARKSPRNELDDVRGVKQLFNAKSPANDLRNVSGVKRTLRRQSPNNDLTDVRGVKRVFRRDKRNDLSDVSGVEELFNVSNYSSANTSTRAESLFDQLVGKPQIRAVYSKTLTTKKTVQKTKGPRATSLHASLDQITASDNNWLEQELNKRLQIKNYLDSLKSTSASRANRSKSNKSKSLHASLDEVTDVDVLLDEELNKEQQINKYLESMRSVNESKANKSTSKQSGLNKSKTPRASKANVSRELQKLVTDTVEGGAPLQRSRIRSSTIIQSNESESERKKSTSELYGAHTLPIKKRSLADRSHDKAQLPLKKRLVVHSTPVKGRAHAALNASALSRVSPIRAHDDTAALHDASLMSTQPKQNKEVRAKSTRGTRGNTELETSASRSVNVSAKKARGRSQAASPKATPTSPAKEKAEQAKKASPVQVKEASLVRTRNSSLAKARTASPAKAQKTSPAKAQKASPAKLQKTSPAKAQKTSPAKTQKASPAKAQASPAKVQNLSPAKAQKPSPLKTRKASPAKAQKASPAKTQQASPAKVLKTRSTRAQKASPVKAQKPSPVKTRKASPAKAKKAASAVAKKASPVKAKKSIPAKSKAVSPVKKASPVKTSAAKKPVSAAASPVLVKATRSRRNNASTLEPNTKKRRASLVISKKSPIMSPKPRATRKRKEPETTSTPAQSPKKGRATRKITSVKDDKPKTPKSSRAKLQRATVVVVKPSPQLKPRATRRGRADLNHSDEKETTIKSRKTVTVQETKLESPRKSQARGRASKAQAAAVQPTTRGRRTAVSESKDTTEVEKPQPKTTRGRKTDEPAAKKAKNDKEEKPAEAKPVRSRGKKVESGESVEPPPSTRARRGATADSIAPTVPKTRKRKSDSEPENELPPKVRKSKQVADTTSKRAPPASAGSKNTRNKPAAKETKKESTVSPVKTTRAKKTAAAEPANTTKQAEQKTRGKKANVEYVPANQSSGKRKRAAVDASPVKERKTRATRGNIQLEGKPSGRSRRR</sequence>
<proteinExistence type="predicted"/>
<dbReference type="GO" id="GO:0005634">
    <property type="term" value="C:nucleus"/>
    <property type="evidence" value="ECO:0007669"/>
    <property type="project" value="TreeGrafter"/>
</dbReference>
<dbReference type="Pfam" id="PF00498">
    <property type="entry name" value="FHA"/>
    <property type="match status" value="1"/>
</dbReference>
<feature type="region of interest" description="Disordered" evidence="1">
    <location>
        <begin position="545"/>
        <end position="624"/>
    </location>
</feature>
<feature type="compositionally biased region" description="Basic and acidic residues" evidence="1">
    <location>
        <begin position="1912"/>
        <end position="1945"/>
    </location>
</feature>
<dbReference type="InterPro" id="IPR008984">
    <property type="entry name" value="SMAD_FHA_dom_sf"/>
</dbReference>
<accession>A0AAD7YGC8</accession>
<feature type="compositionally biased region" description="Basic residues" evidence="1">
    <location>
        <begin position="354"/>
        <end position="364"/>
    </location>
</feature>
<dbReference type="SMART" id="SM00240">
    <property type="entry name" value="FHA"/>
    <property type="match status" value="1"/>
</dbReference>
<dbReference type="Gene3D" id="2.60.200.20">
    <property type="match status" value="1"/>
</dbReference>
<feature type="domain" description="FHA" evidence="2">
    <location>
        <begin position="55"/>
        <end position="103"/>
    </location>
</feature>
<evidence type="ECO:0000256" key="1">
    <source>
        <dbReference type="SAM" id="MobiDB-lite"/>
    </source>
</evidence>
<feature type="compositionally biased region" description="Low complexity" evidence="1">
    <location>
        <begin position="366"/>
        <end position="399"/>
    </location>
</feature>
<feature type="compositionally biased region" description="Basic and acidic residues" evidence="1">
    <location>
        <begin position="1894"/>
        <end position="1905"/>
    </location>
</feature>
<feature type="compositionally biased region" description="Low complexity" evidence="1">
    <location>
        <begin position="570"/>
        <end position="581"/>
    </location>
</feature>
<feature type="compositionally biased region" description="Basic residues" evidence="1">
    <location>
        <begin position="843"/>
        <end position="858"/>
    </location>
</feature>
<feature type="region of interest" description="Disordered" evidence="1">
    <location>
        <begin position="336"/>
        <end position="485"/>
    </location>
</feature>
<feature type="compositionally biased region" description="Basic residues" evidence="1">
    <location>
        <begin position="1666"/>
        <end position="1677"/>
    </location>
</feature>
<dbReference type="Proteomes" id="UP001231518">
    <property type="component" value="Chromosome 24"/>
</dbReference>
<gene>
    <name evidence="3" type="ORF">PYW07_009827</name>
</gene>
<feature type="compositionally biased region" description="Polar residues" evidence="1">
    <location>
        <begin position="228"/>
        <end position="237"/>
    </location>
</feature>
<feature type="region of interest" description="Disordered" evidence="1">
    <location>
        <begin position="1457"/>
        <end position="2110"/>
    </location>
</feature>
<feature type="compositionally biased region" description="Polar residues" evidence="1">
    <location>
        <begin position="778"/>
        <end position="815"/>
    </location>
</feature>
<name>A0AAD7YGC8_MYTSE</name>
<reference evidence="3" key="1">
    <citation type="submission" date="2023-03" db="EMBL/GenBank/DDBJ databases">
        <title>Chromosome-level genomes of two armyworms, Mythimna separata and Mythimna loreyi, provide insights into the biosynthesis and reception of sex pheromones.</title>
        <authorList>
            <person name="Zhao H."/>
        </authorList>
    </citation>
    <scope>NUCLEOTIDE SEQUENCE</scope>
    <source>
        <strain evidence="3">BeijingLab</strain>
        <tissue evidence="3">Pupa</tissue>
    </source>
</reference>
<organism evidence="3 4">
    <name type="scientific">Mythimna separata</name>
    <name type="common">Oriental armyworm</name>
    <name type="synonym">Pseudaletia separata</name>
    <dbReference type="NCBI Taxonomy" id="271217"/>
    <lineage>
        <taxon>Eukaryota</taxon>
        <taxon>Metazoa</taxon>
        <taxon>Ecdysozoa</taxon>
        <taxon>Arthropoda</taxon>
        <taxon>Hexapoda</taxon>
        <taxon>Insecta</taxon>
        <taxon>Pterygota</taxon>
        <taxon>Neoptera</taxon>
        <taxon>Endopterygota</taxon>
        <taxon>Lepidoptera</taxon>
        <taxon>Glossata</taxon>
        <taxon>Ditrysia</taxon>
        <taxon>Noctuoidea</taxon>
        <taxon>Noctuidae</taxon>
        <taxon>Noctuinae</taxon>
        <taxon>Hadenini</taxon>
        <taxon>Mythimna</taxon>
    </lineage>
</organism>
<feature type="compositionally biased region" description="Low complexity" evidence="1">
    <location>
        <begin position="2040"/>
        <end position="2050"/>
    </location>
</feature>
<feature type="compositionally biased region" description="Basic and acidic residues" evidence="1">
    <location>
        <begin position="594"/>
        <end position="607"/>
    </location>
</feature>
<feature type="compositionally biased region" description="Low complexity" evidence="1">
    <location>
        <begin position="1506"/>
        <end position="1516"/>
    </location>
</feature>